<dbReference type="ExpressionAtlas" id="D9PTT0">
    <property type="expression patterns" value="baseline and differential"/>
</dbReference>
<keyword evidence="1" id="KW-1133">Transmembrane helix</keyword>
<feature type="transmembrane region" description="Helical" evidence="1">
    <location>
        <begin position="26"/>
        <end position="47"/>
    </location>
</feature>
<accession>D9PTT0</accession>
<dbReference type="IntAct" id="D9PTT0">
    <property type="interactions" value="5"/>
</dbReference>
<dbReference type="OrthoDB" id="8056655at2759"/>
<organism evidence="2">
    <name type="scientific">Drosophila melanogaster</name>
    <name type="common">Fruit fly</name>
    <dbReference type="NCBI Taxonomy" id="7227"/>
    <lineage>
        <taxon>Eukaryota</taxon>
        <taxon>Metazoa</taxon>
        <taxon>Ecdysozoa</taxon>
        <taxon>Arthropoda</taxon>
        <taxon>Hexapoda</taxon>
        <taxon>Insecta</taxon>
        <taxon>Pterygota</taxon>
        <taxon>Neoptera</taxon>
        <taxon>Endopterygota</taxon>
        <taxon>Diptera</taxon>
        <taxon>Brachycera</taxon>
        <taxon>Muscomorpha</taxon>
        <taxon>Ephydroidea</taxon>
        <taxon>Drosophilidae</taxon>
        <taxon>Drosophila</taxon>
        <taxon>Sophophora</taxon>
    </lineage>
</organism>
<reference evidence="2" key="1">
    <citation type="submission" date="2010-08" db="EMBL/GenBank/DDBJ databases">
        <authorList>
            <person name="Carlson J."/>
            <person name="Booth B."/>
            <person name="Frise E."/>
            <person name="Sandler J."/>
            <person name="Wan K."/>
            <person name="Yu C."/>
            <person name="Celniker S."/>
        </authorList>
    </citation>
    <scope>NUCLEOTIDE SEQUENCE</scope>
</reference>
<keyword evidence="1" id="KW-0812">Transmembrane</keyword>
<sequence>LVQRQTQAQVQVQVHIKSKFTRRSHIYIIMAIKLVALLTIGLAIFAACEARHVSGHHRRQHFEQRALIAKPHSGPQGRVFPGAVAIKKLVLLKFKKIVPISLILLKSSNENEAELVPVYPTDQIPENVQFIPTPNGISGHKDVQAIAIPAELHDQLQINGLSNLENIEALLQSSSISAADNEGEAPVGNSIAVAQPEDVVLEQPENDEDQLLDGAAPVAAPVAVAPAALRRLSADELLRSGVRNSAQQQQTSVEEIPLLLYSANEGSSSAGNSGRRFVAAAPAQRRRQQFYN</sequence>
<evidence type="ECO:0000256" key="1">
    <source>
        <dbReference type="SAM" id="Phobius"/>
    </source>
</evidence>
<protein>
    <submittedName>
        <fullName evidence="2">MIP24579p</fullName>
    </submittedName>
</protein>
<gene>
    <name evidence="2" type="primary">CG14424-RA</name>
</gene>
<evidence type="ECO:0000313" key="2">
    <source>
        <dbReference type="EMBL" id="ADL59605.1"/>
    </source>
</evidence>
<dbReference type="Bgee" id="FBgn0025644">
    <property type="expression patterns" value="Expressed in larva"/>
</dbReference>
<proteinExistence type="evidence at transcript level"/>
<dbReference type="EMBL" id="BT125087">
    <property type="protein sequence ID" value="ADL59605.1"/>
    <property type="molecule type" value="mRNA"/>
</dbReference>
<dbReference type="AlphaFoldDB" id="D9PTT0"/>
<feature type="non-terminal residue" evidence="2">
    <location>
        <position position="1"/>
    </location>
</feature>
<dbReference type="HOGENOM" id="CLU_1039255_0_0_1"/>
<name>D9PTT0_DROME</name>
<keyword evidence="1" id="KW-0472">Membrane</keyword>
<dbReference type="VEuPathDB" id="VectorBase:FBgn0025644"/>